<dbReference type="RefSeq" id="WP_223104027.1">
    <property type="nucleotide sequence ID" value="NZ_CP061913.1"/>
</dbReference>
<evidence type="ECO:0000313" key="2">
    <source>
        <dbReference type="EMBL" id="MFB9451757.1"/>
    </source>
</evidence>
<proteinExistence type="predicted"/>
<organism evidence="2 3">
    <name type="scientific">Dactylosporangium vinaceum</name>
    <dbReference type="NCBI Taxonomy" id="53362"/>
    <lineage>
        <taxon>Bacteria</taxon>
        <taxon>Bacillati</taxon>
        <taxon>Actinomycetota</taxon>
        <taxon>Actinomycetes</taxon>
        <taxon>Micromonosporales</taxon>
        <taxon>Micromonosporaceae</taxon>
        <taxon>Dactylosporangium</taxon>
    </lineage>
</organism>
<evidence type="ECO:0000313" key="3">
    <source>
        <dbReference type="Proteomes" id="UP001589608"/>
    </source>
</evidence>
<evidence type="ECO:0000256" key="1">
    <source>
        <dbReference type="SAM" id="MobiDB-lite"/>
    </source>
</evidence>
<reference evidence="2 3" key="1">
    <citation type="submission" date="2024-09" db="EMBL/GenBank/DDBJ databases">
        <authorList>
            <person name="Sun Q."/>
            <person name="Mori K."/>
        </authorList>
    </citation>
    <scope>NUCLEOTIDE SEQUENCE [LARGE SCALE GENOMIC DNA]</scope>
    <source>
        <strain evidence="2 3">JCM 3307</strain>
    </source>
</reference>
<comment type="caution">
    <text evidence="2">The sequence shown here is derived from an EMBL/GenBank/DDBJ whole genome shotgun (WGS) entry which is preliminary data.</text>
</comment>
<dbReference type="Proteomes" id="UP001589608">
    <property type="component" value="Unassembled WGS sequence"/>
</dbReference>
<sequence length="81" mass="9055">MAEPADPYRNDDSQPTPPGTEPVRYEPSPPYHPPGYGYPTGTPPGPYLSDGDGSRRPASGPSSDDRDPFLVRWWRRITRSR</sequence>
<protein>
    <submittedName>
        <fullName evidence="2">Uncharacterized protein</fullName>
    </submittedName>
</protein>
<gene>
    <name evidence="2" type="ORF">ACFFTR_52600</name>
</gene>
<feature type="compositionally biased region" description="Basic and acidic residues" evidence="1">
    <location>
        <begin position="1"/>
        <end position="12"/>
    </location>
</feature>
<feature type="region of interest" description="Disordered" evidence="1">
    <location>
        <begin position="1"/>
        <end position="69"/>
    </location>
</feature>
<dbReference type="EMBL" id="JBHMCA010000090">
    <property type="protein sequence ID" value="MFB9451757.1"/>
    <property type="molecule type" value="Genomic_DNA"/>
</dbReference>
<name>A0ABV5MSA9_9ACTN</name>
<accession>A0ABV5MSA9</accession>
<keyword evidence="3" id="KW-1185">Reference proteome</keyword>